<evidence type="ECO:0000256" key="3">
    <source>
        <dbReference type="ARBA" id="ARBA00022692"/>
    </source>
</evidence>
<dbReference type="Gene3D" id="1.20.1740.10">
    <property type="entry name" value="Amino acid/polyamine transporter I"/>
    <property type="match status" value="1"/>
</dbReference>
<gene>
    <name evidence="8" type="ORF">M7I_2722</name>
</gene>
<proteinExistence type="predicted"/>
<keyword evidence="5 7" id="KW-0472">Membrane</keyword>
<feature type="transmembrane region" description="Helical" evidence="7">
    <location>
        <begin position="49"/>
        <end position="76"/>
    </location>
</feature>
<feature type="transmembrane region" description="Helical" evidence="7">
    <location>
        <begin position="130"/>
        <end position="147"/>
    </location>
</feature>
<organism evidence="8 9">
    <name type="scientific">Glarea lozoyensis (strain ATCC 74030 / MF5533)</name>
    <dbReference type="NCBI Taxonomy" id="1104152"/>
    <lineage>
        <taxon>Eukaryota</taxon>
        <taxon>Fungi</taxon>
        <taxon>Dikarya</taxon>
        <taxon>Ascomycota</taxon>
        <taxon>Pezizomycotina</taxon>
        <taxon>Leotiomycetes</taxon>
        <taxon>Helotiales</taxon>
        <taxon>Helotiaceae</taxon>
        <taxon>Glarea</taxon>
    </lineage>
</organism>
<evidence type="ECO:0000313" key="8">
    <source>
        <dbReference type="EMBL" id="EHL01256.1"/>
    </source>
</evidence>
<evidence type="ECO:0000256" key="7">
    <source>
        <dbReference type="SAM" id="Phobius"/>
    </source>
</evidence>
<keyword evidence="9" id="KW-1185">Reference proteome</keyword>
<feature type="region of interest" description="Disordered" evidence="6">
    <location>
        <begin position="1"/>
        <end position="21"/>
    </location>
</feature>
<evidence type="ECO:0000256" key="2">
    <source>
        <dbReference type="ARBA" id="ARBA00022448"/>
    </source>
</evidence>
<dbReference type="AlphaFoldDB" id="H0EJJ5"/>
<feature type="compositionally biased region" description="Basic and acidic residues" evidence="6">
    <location>
        <begin position="1"/>
        <end position="10"/>
    </location>
</feature>
<evidence type="ECO:0000256" key="6">
    <source>
        <dbReference type="SAM" id="MobiDB-lite"/>
    </source>
</evidence>
<dbReference type="Proteomes" id="UP000005446">
    <property type="component" value="Unassembled WGS sequence"/>
</dbReference>
<dbReference type="GO" id="GO:0022857">
    <property type="term" value="F:transmembrane transporter activity"/>
    <property type="evidence" value="ECO:0007669"/>
    <property type="project" value="InterPro"/>
</dbReference>
<feature type="transmembrane region" description="Helical" evidence="7">
    <location>
        <begin position="168"/>
        <end position="190"/>
    </location>
</feature>
<sequence>MAYELSKYKPEPSSLEVGSDTTEQNMTIADRDNETLSRLGKKPVLKRNFGFMSMLGFSCTVMITWEGMLLLLAIGFTNGGYAGSGTNFWRPISLGVNAGTTVGAKIHELPNCAKDVFTVFMNGGGFKTQGLSFMVGLVGPIFCLLGADSAVHMSEEIQNASIIVPRAMIFSIGLNGLMGIGMLVAALFCLGDVETVLASPFPFMAIFQQAVGSAAGATAMSAVVTVLMICALISFVATGSRMTWSFARDRGLPGWYYLSK</sequence>
<keyword evidence="2" id="KW-0813">Transport</keyword>
<dbReference type="Pfam" id="PF13520">
    <property type="entry name" value="AA_permease_2"/>
    <property type="match status" value="1"/>
</dbReference>
<dbReference type="OrthoDB" id="3257095at2759"/>
<dbReference type="InParanoid" id="H0EJJ5"/>
<name>H0EJJ5_GLAL7</name>
<reference evidence="8 9" key="1">
    <citation type="journal article" date="2012" name="Eukaryot. Cell">
        <title>Genome sequence of the fungus Glarea lozoyensis: the first genome sequence of a species from the Helotiaceae family.</title>
        <authorList>
            <person name="Youssar L."/>
            <person name="Gruening B.A."/>
            <person name="Erxleben A."/>
            <person name="Guenther S."/>
            <person name="Huettel W."/>
        </authorList>
    </citation>
    <scope>NUCLEOTIDE SEQUENCE [LARGE SCALE GENOMIC DNA]</scope>
    <source>
        <strain evidence="9">ATCC 74030 / MF5533</strain>
    </source>
</reference>
<evidence type="ECO:0000313" key="9">
    <source>
        <dbReference type="Proteomes" id="UP000005446"/>
    </source>
</evidence>
<keyword evidence="3 7" id="KW-0812">Transmembrane</keyword>
<dbReference type="PANTHER" id="PTHR45649:SF1">
    <property type="entry name" value="TRANSPORTER, PUTATIVE (EUROFUNG)-RELATED"/>
    <property type="match status" value="1"/>
</dbReference>
<dbReference type="HOGENOM" id="CLU_1069796_0_0_1"/>
<feature type="transmembrane region" description="Helical" evidence="7">
    <location>
        <begin position="210"/>
        <end position="238"/>
    </location>
</feature>
<dbReference type="PANTHER" id="PTHR45649">
    <property type="entry name" value="AMINO-ACID PERMEASE BAT1"/>
    <property type="match status" value="1"/>
</dbReference>
<accession>H0EJJ5</accession>
<protein>
    <submittedName>
        <fullName evidence="8">Putative Choline transport protein</fullName>
    </submittedName>
</protein>
<comment type="caution">
    <text evidence="8">The sequence shown here is derived from an EMBL/GenBank/DDBJ whole genome shotgun (WGS) entry which is preliminary data.</text>
</comment>
<dbReference type="InterPro" id="IPR002293">
    <property type="entry name" value="AA/rel_permease1"/>
</dbReference>
<dbReference type="GO" id="GO:0016020">
    <property type="term" value="C:membrane"/>
    <property type="evidence" value="ECO:0007669"/>
    <property type="project" value="UniProtKB-SubCell"/>
</dbReference>
<evidence type="ECO:0000256" key="5">
    <source>
        <dbReference type="ARBA" id="ARBA00023136"/>
    </source>
</evidence>
<evidence type="ECO:0000256" key="1">
    <source>
        <dbReference type="ARBA" id="ARBA00004141"/>
    </source>
</evidence>
<keyword evidence="4 7" id="KW-1133">Transmembrane helix</keyword>
<dbReference type="EMBL" id="AGUE01000056">
    <property type="protein sequence ID" value="EHL01256.1"/>
    <property type="molecule type" value="Genomic_DNA"/>
</dbReference>
<comment type="subcellular location">
    <subcellularLocation>
        <location evidence="1">Membrane</location>
        <topology evidence="1">Multi-pass membrane protein</topology>
    </subcellularLocation>
</comment>
<evidence type="ECO:0000256" key="4">
    <source>
        <dbReference type="ARBA" id="ARBA00022989"/>
    </source>
</evidence>